<dbReference type="Pfam" id="PF25794">
    <property type="entry name" value="SACS"/>
    <property type="match status" value="2"/>
</dbReference>
<dbReference type="InterPro" id="IPR036890">
    <property type="entry name" value="HATPase_C_sf"/>
</dbReference>
<dbReference type="InterPro" id="IPR052972">
    <property type="entry name" value="Sacsin_chaperone_reg"/>
</dbReference>
<dbReference type="NCBIfam" id="NF047352">
    <property type="entry name" value="P_loop_sacsin"/>
    <property type="match status" value="1"/>
</dbReference>
<dbReference type="InterPro" id="IPR000210">
    <property type="entry name" value="BTB/POZ_dom"/>
</dbReference>
<sequence>MAEGFGENVAPTAAIRAILGSYPFSIGLLRELLQNSDDAKATKQVFVLDRRIHGSTSIYHKYLTETQGPALLAYNDELIQDEDWSALQNIHRSSKIADTSKIGKYGIGFRSCYHITDTPHILSGPYLALLDPQHDFAEFMGVKLGGVKLNIVKDREQYRDHLSSFNAFSSDLEMDLPFNGSIFRLPLRKSPSQIGNRPIQPDEISKLLKDFALEELNVALLFLRHVTSVEIYEINVDGNRSEIASATIDRSPLEPNGQYQTQKSTIRTRFPDRLEEREWRILHAPFSEEEAVAALAERLGGNPTTTLSQHKLVPTINLAIPLNAPGLTEIGRLFTFLPLPLKTKFPVHIHALFSLTQSRQNLRNGGEVGIVKGSDDHALIEWNQLLFNTYIPQAWAILLETLVQRDQITDISDAWPILQADVHSGDYVYWKGMPSNVAKYAIGLSIWPFYGRGSPAYGRAESFLFAESSTANETLDVLARTGLAITQPPQYITQTVVDAFPAKIRKLSPKATHAELLKLIHELANLGDADTDLILAYLLSTLDCSFIIGLPLVPSVASSRVFLSARSSFRSPLSSHILLDETEENLFGVYDPGAISLRRMTPSTRRVLLNHGLSILNVKAFDSMQAVTYLETSHYATEHSGVPESSQVDWLNQFWTYAEELGWYLGHFNSFFMVPTTRGLRRRTDTLFNTEDEPSIAKLLEKLGIVLLDPRMKPRARQAFKNLSPISDIHNLLRALPSNIDADFTADEANQLSEFFIRHLSSSTFKHGAISTGTTLCSRLRSIPMYPLLSYTPEGQSSYTISSISSLYTVLGLDPIAIPVIPQVPSTVWINVRVMGREILQHLDSKHPSPVSASELQELMLKHFQSQSPETQLHFVQDLVSNPFSVSRGVLTRLASISFVFARDGKQRAPKDLVDPDSSIVELFTESLSYLPDTSQPASRTLVKHLRSLDLFISELSLEILCERIRYISTHQASDLAKTVINFIDRHRFDCRDLFNSSLSRDLKWIPTSTGLESPLSCRDASSHYGKTHLFDEVMPMVNGDVPIGYYLRKAFLWDVEVPFSVLKQQLSKVLDQLEPQFEKVYDIIKHIGYRSNLRSFELPETRELLKDKNWVPTRKRTLVATSFVLLNGEDIPSVGFHATYFDSRMHEFLRKMGCADWPSKQTILDQLQYLYTSTAGSMADRHVISGVIRLLSWLPQLDPTERISLIIPDTQGTLRPFEMICYNDVGSRACLVDVGNNFLAHPEISDSLAERLALRRLGLINSGNSVDDELDMGEDFVTTIRNRLREYTDSQLLLEFLANASDAGATEFNILLDEKVSPTNALISSHCRSFQDVPALVVHNNSVFTNDDFIGILRTGIGGKSGKMDSIGQFGLGALTMFHVTELAMIVSGDQVLFLNPCKAHLSVERVALRRPLSVVRRLYADHLTPLIGVFDFNPPKDPTQEYSYNGTLFRLPIRTSAQFSSCEPIFKKVASLHNLASTFEAVASKCLLFTSIDSISCYERRYGPITKSWSISASRSEITNINDRITSHTVSVIAPPHRNGQDWRILSLVVDESQLPPSISSLQEQYRLRTPLVVHIAAACSTPGPSHNLFSTLPLPIPLDLPVHLSGPFILASDRRSIRLDEYENKEAIYNRWLFTSIIPTLWLHLLADRASSSENVVYWPGNTRVVLSDKYNVISRMIMDAFYQIAVGSELCILKSSYHSAVLSPGTAHFMYNLPRSVVKVLDAIRPSDAAELPSSVIRRLKLSSKDSTLSIVSPKYLHDQILLNSTQFTAENLERNELHELIKFLLGDPTYSQFECLDGLRILPVEDGSFATFTAISHSHSHFFVAPREAYEEPVFRPSRMITDADIHSLIEDYVPQLSSLEETEARTRNWIKAFWKVFPLLKISVSAITSYPLIPTLTPGRYLSLTHCKTSVTIIADFNRQNLLIDCLSQMGFKLIDEACLLEEVRSVLVSEDLSIECVLSKLFNHCPNVSTLFDSLKPESRRRFVSWIRSELSPRRPAFFRSHTNYRQLPLWTSATGSFVSANEVQMLPRDVSIESISPFADTTITAHDSLLESMGNKPPSSIQQILNIPARLDPNLDAAYMTLIPVLLRHTSEPSAGIPVPNSHREIQLSAHSIPPTMICSWQHLDLAQSSHSDSRGNDCVEIFQQAIGCDIKDRAAVLFHIFAEDLPLHANASEEYQWTTLDDLRFIPRNPSPRPIEDVDTTRYITSRARFLPDVVAPSKLVRAEYMAIAWSQRALYNTQPHQRVLMTYQGLSVPTAEEVVDHLVVLATDVASDHPHNSTLLQHLRQTYQWLNEHTDSAEVFLQRCTADGVPLFLNVDDPENISEKWNWKRADHVLLDERTYNRLRGSAGAQQETATDKERLSNLCTSFNGMRKSRICVDVSFICEANFGGDEPLYAHRAYLAAYTEYFREMFSGGFQEAGLASSQEPIAVPVPGYSRPCVKSILDYAYTSQEPVLARTESDIDLALEMITLAHAWSMTELHQVMQRLIVRLKMVDPFNFNHVFATATRVEATA</sequence>
<dbReference type="EMBL" id="JAACJO010000015">
    <property type="protein sequence ID" value="KAF5349962.1"/>
    <property type="molecule type" value="Genomic_DNA"/>
</dbReference>
<dbReference type="OrthoDB" id="1262810at2759"/>
<comment type="caution">
    <text evidence="2">The sequence shown here is derived from an EMBL/GenBank/DDBJ whole genome shotgun (WGS) entry which is preliminary data.</text>
</comment>
<gene>
    <name evidence="2" type="ORF">D9756_009229</name>
</gene>
<dbReference type="PROSITE" id="PS50097">
    <property type="entry name" value="BTB"/>
    <property type="match status" value="1"/>
</dbReference>
<organism evidence="2 3">
    <name type="scientific">Leucocoprinus leucothites</name>
    <dbReference type="NCBI Taxonomy" id="201217"/>
    <lineage>
        <taxon>Eukaryota</taxon>
        <taxon>Fungi</taxon>
        <taxon>Dikarya</taxon>
        <taxon>Basidiomycota</taxon>
        <taxon>Agaricomycotina</taxon>
        <taxon>Agaricomycetes</taxon>
        <taxon>Agaricomycetidae</taxon>
        <taxon>Agaricales</taxon>
        <taxon>Agaricineae</taxon>
        <taxon>Agaricaceae</taxon>
        <taxon>Leucocoprinus</taxon>
    </lineage>
</organism>
<dbReference type="SUPFAM" id="SSF54695">
    <property type="entry name" value="POZ domain"/>
    <property type="match status" value="1"/>
</dbReference>
<dbReference type="InterPro" id="IPR058210">
    <property type="entry name" value="SACS/Nov_dom"/>
</dbReference>
<evidence type="ECO:0000313" key="2">
    <source>
        <dbReference type="EMBL" id="KAF5349962.1"/>
    </source>
</evidence>
<accession>A0A8H5FV89</accession>
<dbReference type="GO" id="GO:0030544">
    <property type="term" value="F:Hsp70 protein binding"/>
    <property type="evidence" value="ECO:0007669"/>
    <property type="project" value="TreeGrafter"/>
</dbReference>
<dbReference type="Pfam" id="PF00651">
    <property type="entry name" value="BTB"/>
    <property type="match status" value="1"/>
</dbReference>
<evidence type="ECO:0000259" key="1">
    <source>
        <dbReference type="PROSITE" id="PS50097"/>
    </source>
</evidence>
<dbReference type="SMART" id="SM00225">
    <property type="entry name" value="BTB"/>
    <property type="match status" value="1"/>
</dbReference>
<dbReference type="Proteomes" id="UP000559027">
    <property type="component" value="Unassembled WGS sequence"/>
</dbReference>
<protein>
    <recommendedName>
        <fullName evidence="1">BTB domain-containing protein</fullName>
    </recommendedName>
</protein>
<keyword evidence="3" id="KW-1185">Reference proteome</keyword>
<dbReference type="PANTHER" id="PTHR15600">
    <property type="entry name" value="SACSIN"/>
    <property type="match status" value="1"/>
</dbReference>
<dbReference type="PANTHER" id="PTHR15600:SF42">
    <property type="entry name" value="SACSIN"/>
    <property type="match status" value="1"/>
</dbReference>
<proteinExistence type="predicted"/>
<dbReference type="Gene3D" id="3.30.710.10">
    <property type="entry name" value="Potassium Channel Kv1.1, Chain A"/>
    <property type="match status" value="1"/>
</dbReference>
<feature type="domain" description="BTB" evidence="1">
    <location>
        <begin position="2387"/>
        <end position="2465"/>
    </location>
</feature>
<dbReference type="SUPFAM" id="SSF55874">
    <property type="entry name" value="ATPase domain of HSP90 chaperone/DNA topoisomerase II/histidine kinase"/>
    <property type="match status" value="2"/>
</dbReference>
<name>A0A8H5FV89_9AGAR</name>
<evidence type="ECO:0000313" key="3">
    <source>
        <dbReference type="Proteomes" id="UP000559027"/>
    </source>
</evidence>
<dbReference type="InterPro" id="IPR011333">
    <property type="entry name" value="SKP1/BTB/POZ_sf"/>
</dbReference>
<reference evidence="2 3" key="1">
    <citation type="journal article" date="2020" name="ISME J.">
        <title>Uncovering the hidden diversity of litter-decomposition mechanisms in mushroom-forming fungi.</title>
        <authorList>
            <person name="Floudas D."/>
            <person name="Bentzer J."/>
            <person name="Ahren D."/>
            <person name="Johansson T."/>
            <person name="Persson P."/>
            <person name="Tunlid A."/>
        </authorList>
    </citation>
    <scope>NUCLEOTIDE SEQUENCE [LARGE SCALE GENOMIC DNA]</scope>
    <source>
        <strain evidence="2 3">CBS 146.42</strain>
    </source>
</reference>